<dbReference type="GO" id="GO:0032259">
    <property type="term" value="P:methylation"/>
    <property type="evidence" value="ECO:0007669"/>
    <property type="project" value="UniProtKB-KW"/>
</dbReference>
<dbReference type="InterPro" id="IPR029063">
    <property type="entry name" value="SAM-dependent_MTases_sf"/>
</dbReference>
<sequence length="219" mass="23440">MSSMPIIPTNSASNSRGKSQWTRNLERNPGHSEWYIARWERMREAGKDLDGEARLIDALAPREARILDAGSGTGRVGAELARRGHDVVGIDLDPTLVAYAAQTSPGPRWIAGDLADACDLLGESALASFDVIVAAGNVVAFIAESDRRRVLENFARLLRPGGRLVAGFGTARGYSLESYVADASAAGFTAPQVYSTWDLRPASDDPGFAVVISPMDAHE</sequence>
<dbReference type="InterPro" id="IPR041698">
    <property type="entry name" value="Methyltransf_25"/>
</dbReference>
<proteinExistence type="predicted"/>
<organism evidence="6 7">
    <name type="scientific">Dermabacter vaginalis</name>
    <dbReference type="NCBI Taxonomy" id="1630135"/>
    <lineage>
        <taxon>Bacteria</taxon>
        <taxon>Bacillati</taxon>
        <taxon>Actinomycetota</taxon>
        <taxon>Actinomycetes</taxon>
        <taxon>Micrococcales</taxon>
        <taxon>Dermabacteraceae</taxon>
        <taxon>Dermabacter</taxon>
    </lineage>
</organism>
<evidence type="ECO:0000256" key="3">
    <source>
        <dbReference type="ARBA" id="ARBA00022691"/>
    </source>
</evidence>
<feature type="region of interest" description="Disordered" evidence="4">
    <location>
        <begin position="1"/>
        <end position="25"/>
    </location>
</feature>
<gene>
    <name evidence="6" type="ORF">DAD186_12760</name>
</gene>
<dbReference type="CDD" id="cd02440">
    <property type="entry name" value="AdoMet_MTases"/>
    <property type="match status" value="1"/>
</dbReference>
<feature type="domain" description="Methyltransferase" evidence="5">
    <location>
        <begin position="66"/>
        <end position="162"/>
    </location>
</feature>
<dbReference type="STRING" id="1630135.DAD186_12760"/>
<evidence type="ECO:0000313" key="7">
    <source>
        <dbReference type="Proteomes" id="UP000092596"/>
    </source>
</evidence>
<dbReference type="Gene3D" id="3.40.50.150">
    <property type="entry name" value="Vaccinia Virus protein VP39"/>
    <property type="match status" value="1"/>
</dbReference>
<evidence type="ECO:0000313" key="6">
    <source>
        <dbReference type="EMBL" id="ANP27826.1"/>
    </source>
</evidence>
<dbReference type="Proteomes" id="UP000092596">
    <property type="component" value="Chromosome"/>
</dbReference>
<dbReference type="EMBL" id="CP012117">
    <property type="protein sequence ID" value="ANP27826.1"/>
    <property type="molecule type" value="Genomic_DNA"/>
</dbReference>
<dbReference type="PANTHER" id="PTHR43464:SF19">
    <property type="entry name" value="UBIQUINONE BIOSYNTHESIS O-METHYLTRANSFERASE, MITOCHONDRIAL"/>
    <property type="match status" value="1"/>
</dbReference>
<protein>
    <recommendedName>
        <fullName evidence="5">Methyltransferase domain-containing protein</fullName>
    </recommendedName>
</protein>
<keyword evidence="2" id="KW-0808">Transferase</keyword>
<feature type="compositionally biased region" description="Polar residues" evidence="4">
    <location>
        <begin position="1"/>
        <end position="23"/>
    </location>
</feature>
<reference evidence="6 7" key="1">
    <citation type="submission" date="2015-06" db="EMBL/GenBank/DDBJ databases">
        <title>Investigation of pathophysiology for high-risk pregnancy and development of treatment modality based on it.</title>
        <authorList>
            <person name="Kim B.-C."/>
            <person name="Lim S."/>
        </authorList>
    </citation>
    <scope>NUCLEOTIDE SEQUENCE [LARGE SCALE GENOMIC DNA]</scope>
    <source>
        <strain evidence="6 7">AD1-86</strain>
    </source>
</reference>
<evidence type="ECO:0000259" key="5">
    <source>
        <dbReference type="Pfam" id="PF13649"/>
    </source>
</evidence>
<evidence type="ECO:0000256" key="1">
    <source>
        <dbReference type="ARBA" id="ARBA00022603"/>
    </source>
</evidence>
<dbReference type="AlphaFoldDB" id="A0A1B0ZIM9"/>
<dbReference type="GO" id="GO:0008168">
    <property type="term" value="F:methyltransferase activity"/>
    <property type="evidence" value="ECO:0007669"/>
    <property type="project" value="UniProtKB-KW"/>
</dbReference>
<keyword evidence="1" id="KW-0489">Methyltransferase</keyword>
<dbReference type="SUPFAM" id="SSF53335">
    <property type="entry name" value="S-adenosyl-L-methionine-dependent methyltransferases"/>
    <property type="match status" value="1"/>
</dbReference>
<evidence type="ECO:0000256" key="2">
    <source>
        <dbReference type="ARBA" id="ARBA00022679"/>
    </source>
</evidence>
<keyword evidence="3" id="KW-0949">S-adenosyl-L-methionine</keyword>
<dbReference type="RefSeq" id="WP_082991113.1">
    <property type="nucleotide sequence ID" value="NZ_CP012117.1"/>
</dbReference>
<evidence type="ECO:0000256" key="4">
    <source>
        <dbReference type="SAM" id="MobiDB-lite"/>
    </source>
</evidence>
<dbReference type="KEGG" id="dva:DAD186_12760"/>
<dbReference type="Pfam" id="PF13649">
    <property type="entry name" value="Methyltransf_25"/>
    <property type="match status" value="1"/>
</dbReference>
<name>A0A1B0ZIM9_9MICO</name>
<accession>A0A1B0ZIM9</accession>
<dbReference type="PANTHER" id="PTHR43464">
    <property type="entry name" value="METHYLTRANSFERASE"/>
    <property type="match status" value="1"/>
</dbReference>